<dbReference type="PROSITE" id="PS51904">
    <property type="entry name" value="GLYCOSYL_HYDROL_F25_2"/>
    <property type="match status" value="1"/>
</dbReference>
<protein>
    <submittedName>
        <fullName evidence="4">Glycoside hydrolase</fullName>
    </submittedName>
</protein>
<evidence type="ECO:0000256" key="1">
    <source>
        <dbReference type="ARBA" id="ARBA00010646"/>
    </source>
</evidence>
<dbReference type="InterPro" id="IPR017853">
    <property type="entry name" value="GH"/>
</dbReference>
<sequence length="228" mass="23951">MKLSLTLASVLAIAGIQSVSAALGVDVSVATSQSAISCLVGKGYKTVIARAYTEAYGANPGGKVDTGAVTTYKNAIAAGAAVDVYLFPCTGRSTCKSPATQVSELAALFKNNGMGHVGTIWLDVEVDPSANNWPSATSNKATLTAFKTALNNSGLKWGIYSSTYQWQTITGSTSWVLDNTKPLWYAHYDNSQSFSDFSSFGGWTKPTIKQYSGSANVCGASVDLNYYG</sequence>
<dbReference type="Proteomes" id="UP000242146">
    <property type="component" value="Unassembled WGS sequence"/>
</dbReference>
<organism evidence="4 5">
    <name type="scientific">Hesseltinella vesiculosa</name>
    <dbReference type="NCBI Taxonomy" id="101127"/>
    <lineage>
        <taxon>Eukaryota</taxon>
        <taxon>Fungi</taxon>
        <taxon>Fungi incertae sedis</taxon>
        <taxon>Mucoromycota</taxon>
        <taxon>Mucoromycotina</taxon>
        <taxon>Mucoromycetes</taxon>
        <taxon>Mucorales</taxon>
        <taxon>Cunninghamellaceae</taxon>
        <taxon>Hesseltinella</taxon>
    </lineage>
</organism>
<comment type="similarity">
    <text evidence="1">Belongs to the glycosyl hydrolase 25 family.</text>
</comment>
<dbReference type="OrthoDB" id="2251794at2759"/>
<accession>A0A1X2GBI6</accession>
<dbReference type="InterPro" id="IPR002053">
    <property type="entry name" value="Glyco_hydro_25"/>
</dbReference>
<dbReference type="GO" id="GO:0009253">
    <property type="term" value="P:peptidoglycan catabolic process"/>
    <property type="evidence" value="ECO:0007669"/>
    <property type="project" value="InterPro"/>
</dbReference>
<keyword evidence="4" id="KW-0378">Hydrolase</keyword>
<proteinExistence type="inferred from homology"/>
<dbReference type="SUPFAM" id="SSF51445">
    <property type="entry name" value="(Trans)glycosidases"/>
    <property type="match status" value="1"/>
</dbReference>
<dbReference type="GO" id="GO:0007165">
    <property type="term" value="P:signal transduction"/>
    <property type="evidence" value="ECO:0007669"/>
    <property type="project" value="TreeGrafter"/>
</dbReference>
<keyword evidence="2 3" id="KW-0732">Signal</keyword>
<dbReference type="Gene3D" id="3.20.20.80">
    <property type="entry name" value="Glycosidases"/>
    <property type="match status" value="1"/>
</dbReference>
<comment type="caution">
    <text evidence="4">The sequence shown here is derived from an EMBL/GenBank/DDBJ whole genome shotgun (WGS) entry which is preliminary data.</text>
</comment>
<evidence type="ECO:0000256" key="3">
    <source>
        <dbReference type="SAM" id="SignalP"/>
    </source>
</evidence>
<evidence type="ECO:0000256" key="2">
    <source>
        <dbReference type="ARBA" id="ARBA00022729"/>
    </source>
</evidence>
<keyword evidence="5" id="KW-1185">Reference proteome</keyword>
<dbReference type="GO" id="GO:0016998">
    <property type="term" value="P:cell wall macromolecule catabolic process"/>
    <property type="evidence" value="ECO:0007669"/>
    <property type="project" value="InterPro"/>
</dbReference>
<dbReference type="EMBL" id="MCGT01000025">
    <property type="protein sequence ID" value="ORX49907.1"/>
    <property type="molecule type" value="Genomic_DNA"/>
</dbReference>
<feature type="signal peptide" evidence="3">
    <location>
        <begin position="1"/>
        <end position="21"/>
    </location>
</feature>
<name>A0A1X2GBI6_9FUNG</name>
<feature type="chain" id="PRO_5012416984" evidence="3">
    <location>
        <begin position="22"/>
        <end position="228"/>
    </location>
</feature>
<dbReference type="Pfam" id="PF01183">
    <property type="entry name" value="Glyco_hydro_25"/>
    <property type="match status" value="1"/>
</dbReference>
<evidence type="ECO:0000313" key="4">
    <source>
        <dbReference type="EMBL" id="ORX49907.1"/>
    </source>
</evidence>
<dbReference type="GO" id="GO:0003796">
    <property type="term" value="F:lysozyme activity"/>
    <property type="evidence" value="ECO:0007669"/>
    <property type="project" value="InterPro"/>
</dbReference>
<dbReference type="CDD" id="cd06416">
    <property type="entry name" value="GH25_Lys1-like"/>
    <property type="match status" value="1"/>
</dbReference>
<dbReference type="AlphaFoldDB" id="A0A1X2GBI6"/>
<evidence type="ECO:0000313" key="5">
    <source>
        <dbReference type="Proteomes" id="UP000242146"/>
    </source>
</evidence>
<dbReference type="PANTHER" id="PTHR23208:SF36">
    <property type="entry name" value="LYSOZYME-RELATED"/>
    <property type="match status" value="1"/>
</dbReference>
<dbReference type="PANTHER" id="PTHR23208">
    <property type="entry name" value="LYSOZYME PROTEIN"/>
    <property type="match status" value="1"/>
</dbReference>
<gene>
    <name evidence="4" type="ORF">DM01DRAFT_1338041</name>
</gene>
<reference evidence="4 5" key="1">
    <citation type="submission" date="2016-07" db="EMBL/GenBank/DDBJ databases">
        <title>Pervasive Adenine N6-methylation of Active Genes in Fungi.</title>
        <authorList>
            <consortium name="DOE Joint Genome Institute"/>
            <person name="Mondo S.J."/>
            <person name="Dannebaum R.O."/>
            <person name="Kuo R.C."/>
            <person name="Labutti K."/>
            <person name="Haridas S."/>
            <person name="Kuo A."/>
            <person name="Salamov A."/>
            <person name="Ahrendt S.R."/>
            <person name="Lipzen A."/>
            <person name="Sullivan W."/>
            <person name="Andreopoulos W.B."/>
            <person name="Clum A."/>
            <person name="Lindquist E."/>
            <person name="Daum C."/>
            <person name="Ramamoorthy G.K."/>
            <person name="Gryganskyi A."/>
            <person name="Culley D."/>
            <person name="Magnuson J.K."/>
            <person name="James T.Y."/>
            <person name="O'Malley M.A."/>
            <person name="Stajich J.E."/>
            <person name="Spatafora J.W."/>
            <person name="Visel A."/>
            <person name="Grigoriev I.V."/>
        </authorList>
    </citation>
    <scope>NUCLEOTIDE SEQUENCE [LARGE SCALE GENOMIC DNA]</scope>
    <source>
        <strain evidence="4 5">NRRL 3301</strain>
    </source>
</reference>
<dbReference type="InterPro" id="IPR051595">
    <property type="entry name" value="GH25_Enzymes"/>
</dbReference>
<dbReference type="STRING" id="101127.A0A1X2GBI6"/>